<feature type="domain" description="N-acetyltransferase" evidence="1">
    <location>
        <begin position="3"/>
        <end position="146"/>
    </location>
</feature>
<proteinExistence type="predicted"/>
<dbReference type="GO" id="GO:0016747">
    <property type="term" value="F:acyltransferase activity, transferring groups other than amino-acyl groups"/>
    <property type="evidence" value="ECO:0007669"/>
    <property type="project" value="InterPro"/>
</dbReference>
<gene>
    <name evidence="2" type="ordered locus">ELI_11980</name>
</gene>
<sequence length="167" mass="17968">MKIAIRPEQPGDERAIRALTDAAFRDMVHADGDEGPLVERLRADGDLTLSLVALSADEAIVGHIAFSPVSIEHGEAPWYQLAPVSVIPLRQKTGIGSDLIEKGLSDMRGAGAKGIALVGDPDYYSRFGFTREHDLSLSDELDPFLQILVFEGEKPSGKLTLAPAFDG</sequence>
<protein>
    <submittedName>
        <fullName evidence="2">Acetyltransferase</fullName>
    </submittedName>
</protein>
<evidence type="ECO:0000313" key="3">
    <source>
        <dbReference type="Proteomes" id="UP000008808"/>
    </source>
</evidence>
<dbReference type="HOGENOM" id="CLU_081840_2_0_5"/>
<accession>Q2N753</accession>
<keyword evidence="2" id="KW-0808">Transferase</keyword>
<dbReference type="Pfam" id="PF13527">
    <property type="entry name" value="Acetyltransf_9"/>
    <property type="match status" value="1"/>
</dbReference>
<reference evidence="3" key="1">
    <citation type="journal article" date="2009" name="J. Bacteriol.">
        <title>Complete genome sequence of Erythrobacter litoralis HTCC2594.</title>
        <authorList>
            <person name="Oh H.M."/>
            <person name="Giovannoni S.J."/>
            <person name="Ferriera S."/>
            <person name="Johnson J."/>
            <person name="Cho J.C."/>
        </authorList>
    </citation>
    <scope>NUCLEOTIDE SEQUENCE [LARGE SCALE GENOMIC DNA]</scope>
    <source>
        <strain evidence="3">HTCC2594</strain>
    </source>
</reference>
<evidence type="ECO:0000313" key="2">
    <source>
        <dbReference type="EMBL" id="ABC64488.1"/>
    </source>
</evidence>
<dbReference type="InterPro" id="IPR050276">
    <property type="entry name" value="MshD_Acetyltransferase"/>
</dbReference>
<dbReference type="KEGG" id="eli:ELI_11980"/>
<name>Q2N753_ERYLH</name>
<dbReference type="STRING" id="314225.ELI_11980"/>
<evidence type="ECO:0000259" key="1">
    <source>
        <dbReference type="PROSITE" id="PS51186"/>
    </source>
</evidence>
<dbReference type="PROSITE" id="PS51186">
    <property type="entry name" value="GNAT"/>
    <property type="match status" value="1"/>
</dbReference>
<dbReference type="AlphaFoldDB" id="Q2N753"/>
<dbReference type="EMBL" id="CP000157">
    <property type="protein sequence ID" value="ABC64488.1"/>
    <property type="molecule type" value="Genomic_DNA"/>
</dbReference>
<dbReference type="CDD" id="cd04301">
    <property type="entry name" value="NAT_SF"/>
    <property type="match status" value="1"/>
</dbReference>
<dbReference type="PANTHER" id="PTHR43617">
    <property type="entry name" value="L-AMINO ACID N-ACETYLTRANSFERASE"/>
    <property type="match status" value="1"/>
</dbReference>
<dbReference type="InterPro" id="IPR016181">
    <property type="entry name" value="Acyl_CoA_acyltransferase"/>
</dbReference>
<dbReference type="Proteomes" id="UP000008808">
    <property type="component" value="Chromosome"/>
</dbReference>
<dbReference type="eggNOG" id="COG3153">
    <property type="taxonomic scope" value="Bacteria"/>
</dbReference>
<keyword evidence="3" id="KW-1185">Reference proteome</keyword>
<dbReference type="SUPFAM" id="SSF55729">
    <property type="entry name" value="Acyl-CoA N-acyltransferases (Nat)"/>
    <property type="match status" value="1"/>
</dbReference>
<dbReference type="PANTHER" id="PTHR43617:SF2">
    <property type="entry name" value="UPF0039 PROTEIN SLL0451"/>
    <property type="match status" value="1"/>
</dbReference>
<dbReference type="InterPro" id="IPR000182">
    <property type="entry name" value="GNAT_dom"/>
</dbReference>
<organism evidence="2 3">
    <name type="scientific">Erythrobacter litoralis (strain HTCC2594)</name>
    <dbReference type="NCBI Taxonomy" id="314225"/>
    <lineage>
        <taxon>Bacteria</taxon>
        <taxon>Pseudomonadati</taxon>
        <taxon>Pseudomonadota</taxon>
        <taxon>Alphaproteobacteria</taxon>
        <taxon>Sphingomonadales</taxon>
        <taxon>Erythrobacteraceae</taxon>
        <taxon>Erythrobacter/Porphyrobacter group</taxon>
        <taxon>Erythrobacter</taxon>
    </lineage>
</organism>
<dbReference type="RefSeq" id="WP_011415310.1">
    <property type="nucleotide sequence ID" value="NC_007722.1"/>
</dbReference>
<dbReference type="Gene3D" id="3.40.630.30">
    <property type="match status" value="1"/>
</dbReference>